<dbReference type="EMBL" id="JARQDV010000018">
    <property type="protein sequence ID" value="MDT2966096.1"/>
    <property type="molecule type" value="Genomic_DNA"/>
</dbReference>
<reference evidence="2" key="1">
    <citation type="submission" date="2023-03" db="EMBL/GenBank/DDBJ databases">
        <authorList>
            <person name="Shen W."/>
            <person name="Cai J."/>
        </authorList>
    </citation>
    <scope>NUCLEOTIDE SEQUENCE</scope>
    <source>
        <strain evidence="2">K72-2</strain>
    </source>
</reference>
<keyword evidence="1" id="KW-0812">Transmembrane</keyword>
<comment type="caution">
    <text evidence="2">The sequence shown here is derived from an EMBL/GenBank/DDBJ whole genome shotgun (WGS) entry which is preliminary data.</text>
</comment>
<evidence type="ECO:0000256" key="1">
    <source>
        <dbReference type="SAM" id="Phobius"/>
    </source>
</evidence>
<keyword evidence="1" id="KW-0472">Membrane</keyword>
<feature type="transmembrane region" description="Helical" evidence="1">
    <location>
        <begin position="42"/>
        <end position="63"/>
    </location>
</feature>
<evidence type="ECO:0000313" key="3">
    <source>
        <dbReference type="Proteomes" id="UP001268896"/>
    </source>
</evidence>
<dbReference type="RefSeq" id="WP_034869591.1">
    <property type="nucleotide sequence ID" value="NZ_BAAAXK010000010.1"/>
</dbReference>
<dbReference type="Proteomes" id="UP001268896">
    <property type="component" value="Unassembled WGS sequence"/>
</dbReference>
<sequence>MKHLATAALMSLVLNIVNYSIDLLSKDLTLNDLSLIKLLTDFFVYFFSYLLGVLIITILSKIFSKKRTSSSWKN</sequence>
<proteinExistence type="predicted"/>
<evidence type="ECO:0000313" key="2">
    <source>
        <dbReference type="EMBL" id="MDT2966096.1"/>
    </source>
</evidence>
<name>A0AAW8UTY8_ENTCA</name>
<organism evidence="2 3">
    <name type="scientific">Enterococcus casseliflavus</name>
    <name type="common">Enterococcus flavescens</name>
    <dbReference type="NCBI Taxonomy" id="37734"/>
    <lineage>
        <taxon>Bacteria</taxon>
        <taxon>Bacillati</taxon>
        <taxon>Bacillota</taxon>
        <taxon>Bacilli</taxon>
        <taxon>Lactobacillales</taxon>
        <taxon>Enterococcaceae</taxon>
        <taxon>Enterococcus</taxon>
    </lineage>
</organism>
<dbReference type="AlphaFoldDB" id="A0AAW8UTY8"/>
<protein>
    <submittedName>
        <fullName evidence="2">Uncharacterized protein</fullName>
    </submittedName>
</protein>
<accession>A0AAW8UTY8</accession>
<gene>
    <name evidence="2" type="ORF">P7I32_16060</name>
</gene>
<keyword evidence="1" id="KW-1133">Transmembrane helix</keyword>